<dbReference type="InterPro" id="IPR002694">
    <property type="entry name" value="Znf_CHC2"/>
</dbReference>
<gene>
    <name evidence="12 16" type="primary">dnaG</name>
    <name evidence="16" type="ORF">P0Y53_17970</name>
</gene>
<keyword evidence="8 12" id="KW-0862">Zinc</keyword>
<dbReference type="InterPro" id="IPR006171">
    <property type="entry name" value="TOPRIM_dom"/>
</dbReference>
<dbReference type="GO" id="GO:1990077">
    <property type="term" value="C:primosome complex"/>
    <property type="evidence" value="ECO:0007669"/>
    <property type="project" value="UniProtKB-KW"/>
</dbReference>
<evidence type="ECO:0000313" key="16">
    <source>
        <dbReference type="EMBL" id="WEK34377.1"/>
    </source>
</evidence>
<dbReference type="Pfam" id="PF13155">
    <property type="entry name" value="Toprim_2"/>
    <property type="match status" value="1"/>
</dbReference>
<evidence type="ECO:0000256" key="6">
    <source>
        <dbReference type="ARBA" id="ARBA00022723"/>
    </source>
</evidence>
<dbReference type="InterPro" id="IPR034151">
    <property type="entry name" value="TOPRIM_DnaG_bac"/>
</dbReference>
<comment type="function">
    <text evidence="12 13">RNA polymerase that catalyzes the synthesis of short RNA molecules used as primers for DNA polymerase during DNA replication.</text>
</comment>
<evidence type="ECO:0000256" key="10">
    <source>
        <dbReference type="ARBA" id="ARBA00023125"/>
    </source>
</evidence>
<evidence type="ECO:0000256" key="4">
    <source>
        <dbReference type="ARBA" id="ARBA00022695"/>
    </source>
</evidence>
<dbReference type="SMART" id="SM00493">
    <property type="entry name" value="TOPRIM"/>
    <property type="match status" value="1"/>
</dbReference>
<accession>A0AAJ5WPH8</accession>
<dbReference type="GO" id="GO:0006269">
    <property type="term" value="P:DNA replication, synthesis of primer"/>
    <property type="evidence" value="ECO:0007669"/>
    <property type="project" value="UniProtKB-UniRule"/>
</dbReference>
<dbReference type="InterPro" id="IPR050219">
    <property type="entry name" value="DnaG_primase"/>
</dbReference>
<dbReference type="InterPro" id="IPR013264">
    <property type="entry name" value="DNAG_N"/>
</dbReference>
<feature type="domain" description="Toprim" evidence="15">
    <location>
        <begin position="259"/>
        <end position="340"/>
    </location>
</feature>
<keyword evidence="4 12" id="KW-0548">Nucleotidyltransferase</keyword>
<keyword evidence="2 12" id="KW-0639">Primosome</keyword>
<dbReference type="InterPro" id="IPR006295">
    <property type="entry name" value="DNA_primase_DnaG"/>
</dbReference>
<organism evidence="16 17">
    <name type="scientific">Candidatus Pseudobacter hemicellulosilyticus</name>
    <dbReference type="NCBI Taxonomy" id="3121375"/>
    <lineage>
        <taxon>Bacteria</taxon>
        <taxon>Pseudomonadati</taxon>
        <taxon>Bacteroidota</taxon>
        <taxon>Chitinophagia</taxon>
        <taxon>Chitinophagales</taxon>
        <taxon>Chitinophagaceae</taxon>
        <taxon>Pseudobacter</taxon>
    </lineage>
</organism>
<dbReference type="AlphaFoldDB" id="A0AAJ5WPH8"/>
<evidence type="ECO:0000256" key="9">
    <source>
        <dbReference type="ARBA" id="ARBA00022842"/>
    </source>
</evidence>
<comment type="domain">
    <text evidence="12">Contains an N-terminal zinc-binding domain, a central core domain that contains the primase activity, and a C-terminal DnaB-binding domain.</text>
</comment>
<keyword evidence="10 12" id="KW-0238">DNA-binding</keyword>
<dbReference type="SUPFAM" id="SSF56731">
    <property type="entry name" value="DNA primase core"/>
    <property type="match status" value="1"/>
</dbReference>
<dbReference type="Proteomes" id="UP001220610">
    <property type="component" value="Chromosome"/>
</dbReference>
<dbReference type="FunFam" id="3.90.580.10:FF:000001">
    <property type="entry name" value="DNA primase"/>
    <property type="match status" value="1"/>
</dbReference>
<evidence type="ECO:0000256" key="11">
    <source>
        <dbReference type="ARBA" id="ARBA00023163"/>
    </source>
</evidence>
<dbReference type="PANTHER" id="PTHR30313">
    <property type="entry name" value="DNA PRIMASE"/>
    <property type="match status" value="1"/>
</dbReference>
<evidence type="ECO:0000256" key="8">
    <source>
        <dbReference type="ARBA" id="ARBA00022833"/>
    </source>
</evidence>
<evidence type="ECO:0000259" key="15">
    <source>
        <dbReference type="PROSITE" id="PS50880"/>
    </source>
</evidence>
<comment type="cofactor">
    <cofactor evidence="12 13 14">
        <name>Zn(2+)</name>
        <dbReference type="ChEBI" id="CHEBI:29105"/>
    </cofactor>
    <text evidence="12 13 14">Binds 1 zinc ion per monomer.</text>
</comment>
<dbReference type="PIRSF" id="PIRSF002811">
    <property type="entry name" value="DnaG"/>
    <property type="match status" value="1"/>
</dbReference>
<keyword evidence="3 12" id="KW-0808">Transferase</keyword>
<dbReference type="EC" id="2.7.7.101" evidence="12"/>
<dbReference type="NCBIfam" id="TIGR01391">
    <property type="entry name" value="dnaG"/>
    <property type="match status" value="1"/>
</dbReference>
<dbReference type="Gene3D" id="3.40.1360.10">
    <property type="match status" value="1"/>
</dbReference>
<keyword evidence="1 12" id="KW-0240">DNA-directed RNA polymerase</keyword>
<evidence type="ECO:0000256" key="13">
    <source>
        <dbReference type="PIRNR" id="PIRNR002811"/>
    </source>
</evidence>
<dbReference type="GO" id="GO:0005737">
    <property type="term" value="C:cytoplasm"/>
    <property type="evidence" value="ECO:0007669"/>
    <property type="project" value="TreeGrafter"/>
</dbReference>
<dbReference type="Gene3D" id="3.90.980.10">
    <property type="entry name" value="DNA primase, catalytic core, N-terminal domain"/>
    <property type="match status" value="1"/>
</dbReference>
<dbReference type="HAMAP" id="MF_00974">
    <property type="entry name" value="DNA_primase_DnaG"/>
    <property type="match status" value="1"/>
</dbReference>
<evidence type="ECO:0000256" key="3">
    <source>
        <dbReference type="ARBA" id="ARBA00022679"/>
    </source>
</evidence>
<reference evidence="16" key="1">
    <citation type="submission" date="2023-03" db="EMBL/GenBank/DDBJ databases">
        <title>Andean soil-derived lignocellulolytic bacterial consortium as a source of novel taxa and putative plastic-active enzymes.</title>
        <authorList>
            <person name="Diaz-Garcia L."/>
            <person name="Chuvochina M."/>
            <person name="Feuerriegel G."/>
            <person name="Bunk B."/>
            <person name="Sproer C."/>
            <person name="Streit W.R."/>
            <person name="Rodriguez L.M."/>
            <person name="Overmann J."/>
            <person name="Jimenez D.J."/>
        </authorList>
    </citation>
    <scope>NUCLEOTIDE SEQUENCE</scope>
    <source>
        <strain evidence="16">MAG 7</strain>
    </source>
</reference>
<evidence type="ECO:0000313" key="17">
    <source>
        <dbReference type="Proteomes" id="UP001220610"/>
    </source>
</evidence>
<dbReference type="GO" id="GO:0003899">
    <property type="term" value="F:DNA-directed RNA polymerase activity"/>
    <property type="evidence" value="ECO:0007669"/>
    <property type="project" value="UniProtKB-UniRule"/>
</dbReference>
<dbReference type="FunFam" id="3.40.1360.10:FF:000002">
    <property type="entry name" value="DNA primase"/>
    <property type="match status" value="1"/>
</dbReference>
<dbReference type="InterPro" id="IPR037068">
    <property type="entry name" value="DNA_primase_core_N_sf"/>
</dbReference>
<dbReference type="SMART" id="SM00400">
    <property type="entry name" value="ZnF_CHCC"/>
    <property type="match status" value="1"/>
</dbReference>
<dbReference type="GO" id="GO:0008270">
    <property type="term" value="F:zinc ion binding"/>
    <property type="evidence" value="ECO:0007669"/>
    <property type="project" value="UniProtKB-UniRule"/>
</dbReference>
<dbReference type="Pfam" id="PF08275">
    <property type="entry name" value="DNAG_N"/>
    <property type="match status" value="1"/>
</dbReference>
<evidence type="ECO:0000256" key="12">
    <source>
        <dbReference type="HAMAP-Rule" id="MF_00974"/>
    </source>
</evidence>
<evidence type="ECO:0000256" key="1">
    <source>
        <dbReference type="ARBA" id="ARBA00022478"/>
    </source>
</evidence>
<dbReference type="Gene3D" id="3.90.580.10">
    <property type="entry name" value="Zinc finger, CHC2-type domain"/>
    <property type="match status" value="1"/>
</dbReference>
<dbReference type="SUPFAM" id="SSF57783">
    <property type="entry name" value="Zinc beta-ribbon"/>
    <property type="match status" value="1"/>
</dbReference>
<dbReference type="PROSITE" id="PS50880">
    <property type="entry name" value="TOPRIM"/>
    <property type="match status" value="1"/>
</dbReference>
<dbReference type="CDD" id="cd03364">
    <property type="entry name" value="TOPRIM_DnaG_primases"/>
    <property type="match status" value="1"/>
</dbReference>
<protein>
    <recommendedName>
        <fullName evidence="12 13">DNA primase</fullName>
        <ecNumber evidence="12">2.7.7.101</ecNumber>
    </recommendedName>
</protein>
<comment type="similarity">
    <text evidence="12 13">Belongs to the DnaG primase family.</text>
</comment>
<comment type="catalytic activity">
    <reaction evidence="12">
        <text>ssDNA + n NTP = ssDNA/pppN(pN)n-1 hybrid + (n-1) diphosphate.</text>
        <dbReference type="EC" id="2.7.7.101"/>
    </reaction>
</comment>
<evidence type="ECO:0000256" key="2">
    <source>
        <dbReference type="ARBA" id="ARBA00022515"/>
    </source>
</evidence>
<dbReference type="InterPro" id="IPR036977">
    <property type="entry name" value="DNA_primase_Znf_CHC2"/>
</dbReference>
<keyword evidence="6 12" id="KW-0479">Metal-binding</keyword>
<dbReference type="GO" id="GO:0000428">
    <property type="term" value="C:DNA-directed RNA polymerase complex"/>
    <property type="evidence" value="ECO:0007669"/>
    <property type="project" value="UniProtKB-KW"/>
</dbReference>
<dbReference type="Pfam" id="PF01807">
    <property type="entry name" value="Zn_ribbon_DnaG"/>
    <property type="match status" value="1"/>
</dbReference>
<feature type="zinc finger region" description="CHC2-type" evidence="12 14">
    <location>
        <begin position="37"/>
        <end position="61"/>
    </location>
</feature>
<comment type="subunit">
    <text evidence="12">Monomer. Interacts with DnaB.</text>
</comment>
<proteinExistence type="inferred from homology"/>
<evidence type="ECO:0000256" key="7">
    <source>
        <dbReference type="ARBA" id="ARBA00022771"/>
    </source>
</evidence>
<evidence type="ECO:0000256" key="5">
    <source>
        <dbReference type="ARBA" id="ARBA00022705"/>
    </source>
</evidence>
<keyword evidence="7 12" id="KW-0863">Zinc-finger</keyword>
<dbReference type="EMBL" id="CP119311">
    <property type="protein sequence ID" value="WEK34377.1"/>
    <property type="molecule type" value="Genomic_DNA"/>
</dbReference>
<name>A0AAJ5WPH8_9BACT</name>
<keyword evidence="11 12" id="KW-0804">Transcription</keyword>
<evidence type="ECO:0000256" key="14">
    <source>
        <dbReference type="PIRSR" id="PIRSR002811-1"/>
    </source>
</evidence>
<keyword evidence="9" id="KW-0460">Magnesium</keyword>
<dbReference type="GO" id="GO:0003677">
    <property type="term" value="F:DNA binding"/>
    <property type="evidence" value="ECO:0007669"/>
    <property type="project" value="UniProtKB-KW"/>
</dbReference>
<keyword evidence="5 12" id="KW-0235">DNA replication</keyword>
<dbReference type="PANTHER" id="PTHR30313:SF2">
    <property type="entry name" value="DNA PRIMASE"/>
    <property type="match status" value="1"/>
</dbReference>
<dbReference type="InterPro" id="IPR030846">
    <property type="entry name" value="DnaG_bac"/>
</dbReference>
<sequence>MISQNTIQQILSRIDIVEIVGAFVKLKRRGANYMGLCPFHNEKSPSFTVSPSKEIYKCFGCGKSGNAIGFLMEHEKYSYVEALRWLANRYNVEVEETEVSPEMRAQQQMADSLYIINQFAQQYFTDKLFQSEEGQDIALSYLAERGFNEDILRKFQVGYCLQERDAFARTAVAAQYNLEYLQKTGLVVVRDERPVDNYRGRIIFPVHNQSGKIIGFGARVIGKAERAPKYINTPENELYHKSRILYGSYFARQAIDKNDECLLVEGYTDVISLHQAGIENVVASGGTSLTPDQLRLVKKYTKNLTIIYDGDAAGVKAALRGLDLALEEGLNVKLVLIPDKEDPDSYVNKVGASAFREFIQENKKDFILFQLEVNLKDAGDDSSKKAVLVNHIAETIAKLNKVEDFTKQQDYIRRCSELLHIEESGLNALVNKFIREKVNKQEARNAPPPDSDEPFFPDEPPPDFMEADSLLLNKDEQSERALVRCLLDHGTRPWDEQLRVADYIFAELIDTGMLGNADLLRVIETYRIWYNEGLEPGPKNFLYHEDQQLSALVMNLTDFSYELSGKWAAEGMITSKEDLYRVEVSSTVNYLKLRKIKRLIEENQQDLNRQQNPEEQLVLLQTHMHLKQMEIELTKLVGTVILK</sequence>